<evidence type="ECO:0000256" key="3">
    <source>
        <dbReference type="ARBA" id="ARBA00022833"/>
    </source>
</evidence>
<keyword evidence="2 4" id="KW-0863">Zinc-finger</keyword>
<keyword evidence="9" id="KW-1185">Reference proteome</keyword>
<evidence type="ECO:0000256" key="1">
    <source>
        <dbReference type="ARBA" id="ARBA00022723"/>
    </source>
</evidence>
<comment type="caution">
    <text evidence="8">The sequence shown here is derived from an EMBL/GenBank/DDBJ whole genome shotgun (WGS) entry which is preliminary data.</text>
</comment>
<protein>
    <recommendedName>
        <fullName evidence="10">RING-type domain-containing protein</fullName>
    </recommendedName>
</protein>
<dbReference type="AlphaFoldDB" id="A0AAN9C1H4"/>
<dbReference type="PROSITE" id="PS50119">
    <property type="entry name" value="ZF_BBOX"/>
    <property type="match status" value="1"/>
</dbReference>
<evidence type="ECO:0000256" key="4">
    <source>
        <dbReference type="PROSITE-ProRule" id="PRU00024"/>
    </source>
</evidence>
<gene>
    <name evidence="8" type="ORF">V1264_001593</name>
</gene>
<sequence length="529" mass="59128">MSDGSHKMTCVPTDDKKQWRKRCPLCMEAYSQPRMLPCHDTFCMGCLEYVTLSWQQVSGQEAGRPDIFPCPVCQEKVTIPKLGVKDFPKNHYVADCSDEETSPPPRTIYCLTCSNNNPVHGACSTCQRMLCQHCQHFHSLFAGSDHSLWPLATAVVSLGLAAGIPGDPSRDFRPAAPTDGTDTDYANTHDTATPPLLPSRSPHSEENPYDSLVSPDPGPVYDEYQPCSSTDTPIQFVNGPEASGHPERNRFSLLPDAVTRDVRWPKARILLLCISQDALILFGKDKRKEQWCQRLMVNYTDTRRQSAKTVIRPTFTAMALLVEQDETRLVFTDRNNSTLLWAPLNRPQDVKEIGHISLTNSVLSKPCPGQSLYVVGRMDEGDHEIQEVMTDTGTPTHTIQQEGEILAFDASSDGQFFAVLTRLADKLIVDVYRKDERERFAKFKLGARRGSGDVCFYVPRGLQREVGEVLVVAETSKSRLLLLDHTNKCANIGKISTSDPPIRLAKDADGQLWMLSGIEETHVSFFPRR</sequence>
<evidence type="ECO:0000259" key="7">
    <source>
        <dbReference type="PROSITE" id="PS50119"/>
    </source>
</evidence>
<dbReference type="InterPro" id="IPR001841">
    <property type="entry name" value="Znf_RING"/>
</dbReference>
<dbReference type="PANTHER" id="PTHR25462:SF296">
    <property type="entry name" value="MEIOTIC P26, ISOFORM F"/>
    <property type="match status" value="1"/>
</dbReference>
<keyword evidence="1" id="KW-0479">Metal-binding</keyword>
<dbReference type="PANTHER" id="PTHR25462">
    <property type="entry name" value="BONUS, ISOFORM C-RELATED"/>
    <property type="match status" value="1"/>
</dbReference>
<evidence type="ECO:0008006" key="10">
    <source>
        <dbReference type="Google" id="ProtNLM"/>
    </source>
</evidence>
<dbReference type="InterPro" id="IPR011044">
    <property type="entry name" value="Quino_amine_DH_bsu"/>
</dbReference>
<feature type="domain" description="RING-type" evidence="6">
    <location>
        <begin position="23"/>
        <end position="74"/>
    </location>
</feature>
<evidence type="ECO:0000313" key="8">
    <source>
        <dbReference type="EMBL" id="KAK7115778.1"/>
    </source>
</evidence>
<dbReference type="PROSITE" id="PS50089">
    <property type="entry name" value="ZF_RING_2"/>
    <property type="match status" value="1"/>
</dbReference>
<dbReference type="Proteomes" id="UP001374579">
    <property type="component" value="Unassembled WGS sequence"/>
</dbReference>
<name>A0AAN9C1H4_9CAEN</name>
<feature type="region of interest" description="Disordered" evidence="5">
    <location>
        <begin position="166"/>
        <end position="225"/>
    </location>
</feature>
<feature type="domain" description="B box-type" evidence="7">
    <location>
        <begin position="105"/>
        <end position="151"/>
    </location>
</feature>
<dbReference type="InterPro" id="IPR000315">
    <property type="entry name" value="Znf_B-box"/>
</dbReference>
<dbReference type="EMBL" id="JBAMIC010000001">
    <property type="protein sequence ID" value="KAK7115778.1"/>
    <property type="molecule type" value="Genomic_DNA"/>
</dbReference>
<dbReference type="SUPFAM" id="SSF57850">
    <property type="entry name" value="RING/U-box"/>
    <property type="match status" value="1"/>
</dbReference>
<evidence type="ECO:0000256" key="5">
    <source>
        <dbReference type="SAM" id="MobiDB-lite"/>
    </source>
</evidence>
<dbReference type="Gene3D" id="3.30.40.10">
    <property type="entry name" value="Zinc/RING finger domain, C3HC4 (zinc finger)"/>
    <property type="match status" value="1"/>
</dbReference>
<dbReference type="GO" id="GO:0008270">
    <property type="term" value="F:zinc ion binding"/>
    <property type="evidence" value="ECO:0007669"/>
    <property type="project" value="UniProtKB-KW"/>
</dbReference>
<organism evidence="8 9">
    <name type="scientific">Littorina saxatilis</name>
    <dbReference type="NCBI Taxonomy" id="31220"/>
    <lineage>
        <taxon>Eukaryota</taxon>
        <taxon>Metazoa</taxon>
        <taxon>Spiralia</taxon>
        <taxon>Lophotrochozoa</taxon>
        <taxon>Mollusca</taxon>
        <taxon>Gastropoda</taxon>
        <taxon>Caenogastropoda</taxon>
        <taxon>Littorinimorpha</taxon>
        <taxon>Littorinoidea</taxon>
        <taxon>Littorinidae</taxon>
        <taxon>Littorina</taxon>
    </lineage>
</organism>
<dbReference type="Pfam" id="PF13445">
    <property type="entry name" value="zf-RING_UBOX"/>
    <property type="match status" value="1"/>
</dbReference>
<dbReference type="SUPFAM" id="SSF50969">
    <property type="entry name" value="YVTN repeat-like/Quinoprotein amine dehydrogenase"/>
    <property type="match status" value="1"/>
</dbReference>
<evidence type="ECO:0000259" key="6">
    <source>
        <dbReference type="PROSITE" id="PS50089"/>
    </source>
</evidence>
<accession>A0AAN9C1H4</accession>
<reference evidence="8 9" key="1">
    <citation type="submission" date="2024-02" db="EMBL/GenBank/DDBJ databases">
        <title>Chromosome-scale genome assembly of the rough periwinkle Littorina saxatilis.</title>
        <authorList>
            <person name="De Jode A."/>
            <person name="Faria R."/>
            <person name="Formenti G."/>
            <person name="Sims Y."/>
            <person name="Smith T.P."/>
            <person name="Tracey A."/>
            <person name="Wood J.M.D."/>
            <person name="Zagrodzka Z.B."/>
            <person name="Johannesson K."/>
            <person name="Butlin R.K."/>
            <person name="Leder E.H."/>
        </authorList>
    </citation>
    <scope>NUCLEOTIDE SEQUENCE [LARGE SCALE GENOMIC DNA]</scope>
    <source>
        <strain evidence="8">Snail1</strain>
        <tissue evidence="8">Muscle</tissue>
    </source>
</reference>
<evidence type="ECO:0000313" key="9">
    <source>
        <dbReference type="Proteomes" id="UP001374579"/>
    </source>
</evidence>
<dbReference type="InterPro" id="IPR027370">
    <property type="entry name" value="Znf-RING_euk"/>
</dbReference>
<keyword evidence="3" id="KW-0862">Zinc</keyword>
<dbReference type="InterPro" id="IPR047153">
    <property type="entry name" value="TRIM45/56/19-like"/>
</dbReference>
<proteinExistence type="predicted"/>
<dbReference type="SMART" id="SM00184">
    <property type="entry name" value="RING"/>
    <property type="match status" value="1"/>
</dbReference>
<dbReference type="InterPro" id="IPR013083">
    <property type="entry name" value="Znf_RING/FYVE/PHD"/>
</dbReference>
<evidence type="ECO:0000256" key="2">
    <source>
        <dbReference type="ARBA" id="ARBA00022771"/>
    </source>
</evidence>